<comment type="catalytic activity">
    <reaction evidence="13">
        <text>cytidine(967) in 16S rRNA + S-adenosyl-L-methionine = 5-methylcytidine(967) in 16S rRNA + S-adenosyl-L-homocysteine + H(+)</text>
        <dbReference type="Rhea" id="RHEA:42748"/>
        <dbReference type="Rhea" id="RHEA-COMP:10219"/>
        <dbReference type="Rhea" id="RHEA-COMP:10220"/>
        <dbReference type="ChEBI" id="CHEBI:15378"/>
        <dbReference type="ChEBI" id="CHEBI:57856"/>
        <dbReference type="ChEBI" id="CHEBI:59789"/>
        <dbReference type="ChEBI" id="CHEBI:74483"/>
        <dbReference type="ChEBI" id="CHEBI:82748"/>
        <dbReference type="EC" id="2.1.1.176"/>
    </reaction>
</comment>
<dbReference type="FunFam" id="3.40.50.150:FF:000022">
    <property type="entry name" value="Ribosomal RNA small subunit methyltransferase B"/>
    <property type="match status" value="1"/>
</dbReference>
<dbReference type="PANTHER" id="PTHR22807:SF61">
    <property type="entry name" value="NOL1_NOP2_SUN FAMILY PROTEIN _ ANTITERMINATION NUSB DOMAIN-CONTAINING PROTEIN"/>
    <property type="match status" value="1"/>
</dbReference>
<dbReference type="PROSITE" id="PS01153">
    <property type="entry name" value="NOL1_NOP2_SUN"/>
    <property type="match status" value="1"/>
</dbReference>
<dbReference type="InterPro" id="IPR001678">
    <property type="entry name" value="MeTrfase_RsmB-F_NOP2_dom"/>
</dbReference>
<dbReference type="GO" id="GO:0005737">
    <property type="term" value="C:cytoplasm"/>
    <property type="evidence" value="ECO:0007669"/>
    <property type="project" value="UniProtKB-SubCell"/>
</dbReference>
<comment type="similarity">
    <text evidence="3">Belongs to the class I-like SAM-binding methyltransferase superfamily. RsmB/NOP family.</text>
</comment>
<dbReference type="GO" id="GO:0008649">
    <property type="term" value="F:rRNA methyltransferase activity"/>
    <property type="evidence" value="ECO:0007669"/>
    <property type="project" value="InterPro"/>
</dbReference>
<dbReference type="NCBIfam" id="NF008149">
    <property type="entry name" value="PRK10901.1"/>
    <property type="match status" value="1"/>
</dbReference>
<evidence type="ECO:0000256" key="4">
    <source>
        <dbReference type="ARBA" id="ARBA00012140"/>
    </source>
</evidence>
<comment type="subcellular location">
    <subcellularLocation>
        <location evidence="2">Cytoplasm</location>
    </subcellularLocation>
</comment>
<keyword evidence="8 15" id="KW-0808">Transferase</keyword>
<dbReference type="InterPro" id="IPR054728">
    <property type="entry name" value="RsmB-like_ferredoxin"/>
</dbReference>
<evidence type="ECO:0000313" key="15">
    <source>
        <dbReference type="EMBL" id="VAW66323.1"/>
    </source>
</evidence>
<dbReference type="InterPro" id="IPR035926">
    <property type="entry name" value="NusB-like_sf"/>
</dbReference>
<dbReference type="InterPro" id="IPR049560">
    <property type="entry name" value="MeTrfase_RsmB-F_NOP2_cat"/>
</dbReference>
<gene>
    <name evidence="15" type="ORF">MNBD_GAMMA08-1183</name>
</gene>
<evidence type="ECO:0000256" key="1">
    <source>
        <dbReference type="ARBA" id="ARBA00002724"/>
    </source>
</evidence>
<dbReference type="Gene3D" id="1.10.940.10">
    <property type="entry name" value="NusB-like"/>
    <property type="match status" value="1"/>
</dbReference>
<dbReference type="Pfam" id="PF01029">
    <property type="entry name" value="NusB"/>
    <property type="match status" value="1"/>
</dbReference>
<keyword evidence="9" id="KW-0949">S-adenosyl-L-methionine</keyword>
<evidence type="ECO:0000256" key="13">
    <source>
        <dbReference type="ARBA" id="ARBA00047283"/>
    </source>
</evidence>
<comment type="function">
    <text evidence="1">Specifically methylates the cytosine at position 967 (m5C967) of 16S rRNA.</text>
</comment>
<evidence type="ECO:0000256" key="7">
    <source>
        <dbReference type="ARBA" id="ARBA00022603"/>
    </source>
</evidence>
<dbReference type="Gene3D" id="1.10.287.730">
    <property type="entry name" value="Helix hairpin bin"/>
    <property type="match status" value="1"/>
</dbReference>
<protein>
    <recommendedName>
        <fullName evidence="4">16S rRNA (cytosine(967)-C(5))-methyltransferase</fullName>
        <ecNumber evidence="4">2.1.1.176</ecNumber>
    </recommendedName>
    <alternativeName>
        <fullName evidence="11">16S rRNA m5C967 methyltransferase</fullName>
    </alternativeName>
    <alternativeName>
        <fullName evidence="12">rRNA (cytosine-C(5)-)-methyltransferase RsmB</fullName>
    </alternativeName>
</protein>
<dbReference type="SUPFAM" id="SSF53335">
    <property type="entry name" value="S-adenosyl-L-methionine-dependent methyltransferases"/>
    <property type="match status" value="1"/>
</dbReference>
<dbReference type="InterPro" id="IPR004573">
    <property type="entry name" value="rRNA_ssu_MeTfrase_B"/>
</dbReference>
<keyword evidence="5" id="KW-0963">Cytoplasm</keyword>
<accession>A0A3B0XQD1</accession>
<dbReference type="NCBIfam" id="NF011494">
    <property type="entry name" value="PRK14902.1"/>
    <property type="match status" value="1"/>
</dbReference>
<dbReference type="PROSITE" id="PS51686">
    <property type="entry name" value="SAM_MT_RSMB_NOP"/>
    <property type="match status" value="1"/>
</dbReference>
<dbReference type="SUPFAM" id="SSF48013">
    <property type="entry name" value="NusB-like"/>
    <property type="match status" value="1"/>
</dbReference>
<evidence type="ECO:0000256" key="6">
    <source>
        <dbReference type="ARBA" id="ARBA00022552"/>
    </source>
</evidence>
<keyword evidence="10" id="KW-0694">RNA-binding</keyword>
<organism evidence="15">
    <name type="scientific">hydrothermal vent metagenome</name>
    <dbReference type="NCBI Taxonomy" id="652676"/>
    <lineage>
        <taxon>unclassified sequences</taxon>
        <taxon>metagenomes</taxon>
        <taxon>ecological metagenomes</taxon>
    </lineage>
</organism>
<dbReference type="InterPro" id="IPR006027">
    <property type="entry name" value="NusB_RsmB_TIM44"/>
</dbReference>
<dbReference type="EMBL" id="UOFH01000342">
    <property type="protein sequence ID" value="VAW66323.1"/>
    <property type="molecule type" value="Genomic_DNA"/>
</dbReference>
<keyword evidence="6" id="KW-0698">rRNA processing</keyword>
<evidence type="ECO:0000259" key="14">
    <source>
        <dbReference type="PROSITE" id="PS51686"/>
    </source>
</evidence>
<dbReference type="InterPro" id="IPR029063">
    <property type="entry name" value="SAM-dependent_MTases_sf"/>
</dbReference>
<evidence type="ECO:0000256" key="9">
    <source>
        <dbReference type="ARBA" id="ARBA00022691"/>
    </source>
</evidence>
<dbReference type="Gene3D" id="3.30.70.1170">
    <property type="entry name" value="Sun protein, domain 3"/>
    <property type="match status" value="1"/>
</dbReference>
<evidence type="ECO:0000256" key="3">
    <source>
        <dbReference type="ARBA" id="ARBA00007494"/>
    </source>
</evidence>
<dbReference type="Gene3D" id="3.40.50.150">
    <property type="entry name" value="Vaccinia Virus protein VP39"/>
    <property type="match status" value="1"/>
</dbReference>
<dbReference type="PANTHER" id="PTHR22807">
    <property type="entry name" value="NOP2 YEAST -RELATED NOL1/NOP2/FMU SUN DOMAIN-CONTAINING"/>
    <property type="match status" value="1"/>
</dbReference>
<dbReference type="PRINTS" id="PR02008">
    <property type="entry name" value="RCMTFAMILY"/>
</dbReference>
<evidence type="ECO:0000256" key="8">
    <source>
        <dbReference type="ARBA" id="ARBA00022679"/>
    </source>
</evidence>
<reference evidence="15" key="1">
    <citation type="submission" date="2018-06" db="EMBL/GenBank/DDBJ databases">
        <authorList>
            <person name="Zhirakovskaya E."/>
        </authorList>
    </citation>
    <scope>NUCLEOTIDE SEQUENCE</scope>
</reference>
<sequence length="465" mass="52668">MNAKNREWPQIKNMNNINKNNDTSTASRKAALNILLSVLREDDGHSLSSLTHLTENLESRDAAFARLLSFGVLRFYQQLQALLKPFIKKPLKQKDLDVQLVMLMALYQIMHTRVPEFAVVDSAVKQIRKSKKKWAANMVNGVLRNFLRDIKDQTPERIIEKLKTEEAQYSHPQWIINQLKIDWPQNWQDILAANNKQAPMTLRINNQQTTVDDFIRALQTDFEMDAEKINGLPNALKLEQPRDVKQLPGFTKGGFSVQDAGAQLAAQILQPAAGDTILDACAAPGGKTAHLFELQPNIKITALDISESRLQRVKENCQRLGFKPTLIAADATQVDDWWQGEGFDKILLDVPCSATGVIRRHPDIKHLRREEDIAALVKLQREILLKNWALLKPGGHLLYATCSLFKSENEQQIEWFLQNTDDAKLAEFPACVTQVESRADLKNGVQLFPVSGDNDGFYYALLEKV</sequence>
<evidence type="ECO:0000256" key="2">
    <source>
        <dbReference type="ARBA" id="ARBA00004496"/>
    </source>
</evidence>
<dbReference type="NCBIfam" id="TIGR00563">
    <property type="entry name" value="rsmB"/>
    <property type="match status" value="1"/>
</dbReference>
<dbReference type="GO" id="GO:0006355">
    <property type="term" value="P:regulation of DNA-templated transcription"/>
    <property type="evidence" value="ECO:0007669"/>
    <property type="project" value="InterPro"/>
</dbReference>
<proteinExistence type="inferred from homology"/>
<dbReference type="CDD" id="cd02440">
    <property type="entry name" value="AdoMet_MTases"/>
    <property type="match status" value="1"/>
</dbReference>
<keyword evidence="7 15" id="KW-0489">Methyltransferase</keyword>
<feature type="domain" description="SAM-dependent MTase RsmB/NOP-type" evidence="14">
    <location>
        <begin position="190"/>
        <end position="465"/>
    </location>
</feature>
<name>A0A3B0XQD1_9ZZZZ</name>
<dbReference type="EC" id="2.1.1.176" evidence="4"/>
<dbReference type="InterPro" id="IPR018314">
    <property type="entry name" value="RsmB/NOL1/NOP2-like_CS"/>
</dbReference>
<dbReference type="Pfam" id="PF22458">
    <property type="entry name" value="RsmF-B_ferredox"/>
    <property type="match status" value="1"/>
</dbReference>
<evidence type="ECO:0000256" key="12">
    <source>
        <dbReference type="ARBA" id="ARBA00031088"/>
    </source>
</evidence>
<evidence type="ECO:0000256" key="5">
    <source>
        <dbReference type="ARBA" id="ARBA00022490"/>
    </source>
</evidence>
<dbReference type="InterPro" id="IPR023267">
    <property type="entry name" value="RCMT"/>
</dbReference>
<evidence type="ECO:0000256" key="11">
    <source>
        <dbReference type="ARBA" id="ARBA00030399"/>
    </source>
</evidence>
<dbReference type="AlphaFoldDB" id="A0A3B0XQD1"/>
<dbReference type="Pfam" id="PF01189">
    <property type="entry name" value="Methyltr_RsmB-F"/>
    <property type="match status" value="1"/>
</dbReference>
<dbReference type="GO" id="GO:0003723">
    <property type="term" value="F:RNA binding"/>
    <property type="evidence" value="ECO:0007669"/>
    <property type="project" value="UniProtKB-KW"/>
</dbReference>
<evidence type="ECO:0000256" key="10">
    <source>
        <dbReference type="ARBA" id="ARBA00022884"/>
    </source>
</evidence>